<comment type="caution">
    <text evidence="3">The sequence shown here is derived from an EMBL/GenBank/DDBJ whole genome shotgun (WGS) entry which is preliminary data.</text>
</comment>
<dbReference type="PANTHER" id="PTHR43760:SF1">
    <property type="entry name" value="ENDORIBONUCLEASE L-PSP_CHORISMATE MUTASE-LIKE DOMAIN-CONTAINING PROTEIN"/>
    <property type="match status" value="1"/>
</dbReference>
<reference evidence="3 4" key="1">
    <citation type="submission" date="2022-10" db="EMBL/GenBank/DDBJ databases">
        <title>Roseococcus glaciei nov., sp. nov., isolated from glacier.</title>
        <authorList>
            <person name="Liu Q."/>
            <person name="Xin Y.-H."/>
        </authorList>
    </citation>
    <scope>NUCLEOTIDE SEQUENCE [LARGE SCALE GENOMIC DNA]</scope>
    <source>
        <strain evidence="3 4">MDT2-1-1</strain>
    </source>
</reference>
<organism evidence="3 4">
    <name type="scientific">Sabulicella glaciei</name>
    <dbReference type="NCBI Taxonomy" id="2984948"/>
    <lineage>
        <taxon>Bacteria</taxon>
        <taxon>Pseudomonadati</taxon>
        <taxon>Pseudomonadota</taxon>
        <taxon>Alphaproteobacteria</taxon>
        <taxon>Acetobacterales</taxon>
        <taxon>Acetobacteraceae</taxon>
        <taxon>Sabulicella</taxon>
    </lineage>
</organism>
<proteinExistence type="predicted"/>
<dbReference type="Gene3D" id="3.30.1330.40">
    <property type="entry name" value="RutC-like"/>
    <property type="match status" value="1"/>
</dbReference>
<name>A0ABT3NZM7_9PROT</name>
<evidence type="ECO:0000313" key="3">
    <source>
        <dbReference type="EMBL" id="MCW8087610.1"/>
    </source>
</evidence>
<accession>A0ABT3NZM7</accession>
<protein>
    <submittedName>
        <fullName evidence="3">RidA family protein</fullName>
    </submittedName>
</protein>
<dbReference type="InterPro" id="IPR035959">
    <property type="entry name" value="RutC-like_sf"/>
</dbReference>
<evidence type="ECO:0000259" key="2">
    <source>
        <dbReference type="Pfam" id="PF14588"/>
    </source>
</evidence>
<dbReference type="EMBL" id="JAPFQI010000018">
    <property type="protein sequence ID" value="MCW8087610.1"/>
    <property type="molecule type" value="Genomic_DNA"/>
</dbReference>
<gene>
    <name evidence="3" type="ORF">OF850_18450</name>
</gene>
<dbReference type="RefSeq" id="WP_301591816.1">
    <property type="nucleotide sequence ID" value="NZ_JAPFQI010000018.1"/>
</dbReference>
<sequence>MSQDLSSLAVSAARGPEGKAMQSLHRRSSLIALTASAAALLPRRAPAQSATVGAEQRLRDLGITLPPVPTAVANYVPYTRMGNLVFLAGTGGRRPGLPTPRGRVGADVSAEDAYQHARLAGLSLLAAMRDAAGSLDNVVRVGKVVGFVNAVPEFTEQAKVIDGCTDLFVEVFADRGRHARTVFGASTAFGVTVIVEAVIEVA</sequence>
<dbReference type="PANTHER" id="PTHR43760">
    <property type="entry name" value="ENDORIBONUCLEASE-RELATED"/>
    <property type="match status" value="1"/>
</dbReference>
<feature type="region of interest" description="Disordered" evidence="1">
    <location>
        <begin position="1"/>
        <end position="23"/>
    </location>
</feature>
<dbReference type="Pfam" id="PF14588">
    <property type="entry name" value="YjgF_endoribonc"/>
    <property type="match status" value="1"/>
</dbReference>
<evidence type="ECO:0000256" key="1">
    <source>
        <dbReference type="SAM" id="MobiDB-lite"/>
    </source>
</evidence>
<dbReference type="InterPro" id="IPR013813">
    <property type="entry name" value="Endoribo_LPSP/chorism_mut-like"/>
</dbReference>
<dbReference type="CDD" id="cd02199">
    <property type="entry name" value="YjgF_YER057c_UK114_like_1"/>
    <property type="match status" value="1"/>
</dbReference>
<evidence type="ECO:0000313" key="4">
    <source>
        <dbReference type="Proteomes" id="UP001526430"/>
    </source>
</evidence>
<dbReference type="Proteomes" id="UP001526430">
    <property type="component" value="Unassembled WGS sequence"/>
</dbReference>
<dbReference type="SUPFAM" id="SSF55298">
    <property type="entry name" value="YjgF-like"/>
    <property type="match status" value="1"/>
</dbReference>
<keyword evidence="4" id="KW-1185">Reference proteome</keyword>
<feature type="domain" description="Endoribonuclease L-PSP/chorismate mutase-like" evidence="2">
    <location>
        <begin position="55"/>
        <end position="184"/>
    </location>
</feature>